<name>A0A4Z0H753_9ACTN</name>
<evidence type="ECO:0000313" key="17">
    <source>
        <dbReference type="Proteomes" id="UP000297948"/>
    </source>
</evidence>
<proteinExistence type="predicted"/>
<dbReference type="InterPro" id="IPR050979">
    <property type="entry name" value="LD-transpeptidase"/>
</dbReference>
<dbReference type="InterPro" id="IPR005490">
    <property type="entry name" value="LD_TPept_cat_dom"/>
</dbReference>
<keyword evidence="2" id="KW-1003">Cell membrane</keyword>
<evidence type="ECO:0000256" key="13">
    <source>
        <dbReference type="PROSITE-ProRule" id="PRU01373"/>
    </source>
</evidence>
<evidence type="ECO:0000256" key="3">
    <source>
        <dbReference type="ARBA" id="ARBA00022679"/>
    </source>
</evidence>
<dbReference type="InterPro" id="IPR038063">
    <property type="entry name" value="Transpep_catalytic_dom"/>
</dbReference>
<dbReference type="GO" id="GO:0071972">
    <property type="term" value="F:peptidoglycan L,D-transpeptidase activity"/>
    <property type="evidence" value="ECO:0007669"/>
    <property type="project" value="TreeGrafter"/>
</dbReference>
<evidence type="ECO:0000256" key="2">
    <source>
        <dbReference type="ARBA" id="ARBA00022475"/>
    </source>
</evidence>
<dbReference type="Gene3D" id="2.60.40.3780">
    <property type="match status" value="1"/>
</dbReference>
<keyword evidence="8" id="KW-0564">Palmitate</keyword>
<dbReference type="PROSITE" id="PS51257">
    <property type="entry name" value="PROKAR_LIPOPROTEIN"/>
    <property type="match status" value="1"/>
</dbReference>
<protein>
    <submittedName>
        <fullName evidence="16">L,D-transpeptidase</fullName>
    </submittedName>
</protein>
<dbReference type="Pfam" id="PF17964">
    <property type="entry name" value="Big_10"/>
    <property type="match status" value="1"/>
</dbReference>
<sequence length="411" mass="43898">MSHRSRHRVVPVSALLLAPLAVGLAACTGQSDPLADKPYDAGGQLAFEGIGDNHRANPDKPLRVTAKGRSRITDVTATDAAGRYVRGELSADGRKWHSTTPLAAGTHYTLRVSTENAAGKPGRRAVEFDTTSADRRLRVTFGPAGGTYGVGQPITASLSAPVKDPAARALVERSLKVSSQPAVEGMWHWVDDRTLHYRPRAFWPTHAAIDVRSTLDGVKVGQGLYGGPAKPVRLYTGDRVEAVTDASAHQMSVYRNGELLRTIPVTAGRPGSDTRNGVKVILSKEPTVRMTSASIGAPDFFDLPVHWAARVTWSGEYLHAAPWSEGAQGAVNVSHGCVGMSTENARWLFGQVRVGDVVRVVNSGGNTMTPFDNGFGDWNVSWADWTKGSALTGAQALGSKPADTARLRPRV</sequence>
<dbReference type="EMBL" id="SRID01000177">
    <property type="protein sequence ID" value="TGB05992.1"/>
    <property type="molecule type" value="Genomic_DNA"/>
</dbReference>
<evidence type="ECO:0000256" key="14">
    <source>
        <dbReference type="SAM" id="SignalP"/>
    </source>
</evidence>
<dbReference type="Proteomes" id="UP000297948">
    <property type="component" value="Unassembled WGS sequence"/>
</dbReference>
<dbReference type="PANTHER" id="PTHR30582:SF2">
    <property type="entry name" value="L,D-TRANSPEPTIDASE YCIB-RELATED"/>
    <property type="match status" value="1"/>
</dbReference>
<dbReference type="GO" id="GO:0018104">
    <property type="term" value="P:peptidoglycan-protein cross-linking"/>
    <property type="evidence" value="ECO:0007669"/>
    <property type="project" value="TreeGrafter"/>
</dbReference>
<comment type="pathway">
    <text evidence="12">Glycan biosynthesis.</text>
</comment>
<dbReference type="Pfam" id="PF03734">
    <property type="entry name" value="YkuD"/>
    <property type="match status" value="1"/>
</dbReference>
<dbReference type="GO" id="GO:0005576">
    <property type="term" value="C:extracellular region"/>
    <property type="evidence" value="ECO:0007669"/>
    <property type="project" value="TreeGrafter"/>
</dbReference>
<keyword evidence="5 13" id="KW-0133">Cell shape</keyword>
<dbReference type="GO" id="GO:0016746">
    <property type="term" value="F:acyltransferase activity"/>
    <property type="evidence" value="ECO:0007669"/>
    <property type="project" value="UniProtKB-KW"/>
</dbReference>
<dbReference type="SUPFAM" id="SSF141523">
    <property type="entry name" value="L,D-transpeptidase catalytic domain-like"/>
    <property type="match status" value="1"/>
</dbReference>
<organism evidence="16 17">
    <name type="scientific">Streptomyces palmae</name>
    <dbReference type="NCBI Taxonomy" id="1701085"/>
    <lineage>
        <taxon>Bacteria</taxon>
        <taxon>Bacillati</taxon>
        <taxon>Actinomycetota</taxon>
        <taxon>Actinomycetes</taxon>
        <taxon>Kitasatosporales</taxon>
        <taxon>Streptomycetaceae</taxon>
        <taxon>Streptomyces</taxon>
    </lineage>
</organism>
<dbReference type="OrthoDB" id="5242354at2"/>
<keyword evidence="11 13" id="KW-0961">Cell wall biogenesis/degradation</keyword>
<comment type="pathway">
    <text evidence="1 13">Cell wall biogenesis; peptidoglycan biosynthesis.</text>
</comment>
<feature type="domain" description="L,D-TPase catalytic" evidence="15">
    <location>
        <begin position="240"/>
        <end position="361"/>
    </location>
</feature>
<dbReference type="GO" id="GO:0008360">
    <property type="term" value="P:regulation of cell shape"/>
    <property type="evidence" value="ECO:0007669"/>
    <property type="project" value="UniProtKB-UniRule"/>
</dbReference>
<evidence type="ECO:0000256" key="1">
    <source>
        <dbReference type="ARBA" id="ARBA00004752"/>
    </source>
</evidence>
<evidence type="ECO:0000256" key="11">
    <source>
        <dbReference type="ARBA" id="ARBA00023316"/>
    </source>
</evidence>
<evidence type="ECO:0000256" key="9">
    <source>
        <dbReference type="ARBA" id="ARBA00023288"/>
    </source>
</evidence>
<dbReference type="UniPathway" id="UPA00219"/>
<evidence type="ECO:0000256" key="4">
    <source>
        <dbReference type="ARBA" id="ARBA00022729"/>
    </source>
</evidence>
<evidence type="ECO:0000256" key="10">
    <source>
        <dbReference type="ARBA" id="ARBA00023315"/>
    </source>
</evidence>
<evidence type="ECO:0000256" key="8">
    <source>
        <dbReference type="ARBA" id="ARBA00023139"/>
    </source>
</evidence>
<dbReference type="Gene3D" id="2.60.40.3710">
    <property type="match status" value="1"/>
</dbReference>
<dbReference type="RefSeq" id="WP_135340244.1">
    <property type="nucleotide sequence ID" value="NZ_JBHLTX010000005.1"/>
</dbReference>
<keyword evidence="17" id="KW-1185">Reference proteome</keyword>
<feature type="chain" id="PRO_5021282072" evidence="14">
    <location>
        <begin position="26"/>
        <end position="411"/>
    </location>
</feature>
<dbReference type="GO" id="GO:0071555">
    <property type="term" value="P:cell wall organization"/>
    <property type="evidence" value="ECO:0007669"/>
    <property type="project" value="UniProtKB-UniRule"/>
</dbReference>
<keyword evidence="4 14" id="KW-0732">Signal</keyword>
<reference evidence="16 17" key="1">
    <citation type="submission" date="2019-03" db="EMBL/GenBank/DDBJ databases">
        <authorList>
            <person name="Gonzalez-Pimentel J.L."/>
        </authorList>
    </citation>
    <scope>NUCLEOTIDE SEQUENCE [LARGE SCALE GENOMIC DNA]</scope>
    <source>
        <strain evidence="16 17">JCM 31289</strain>
    </source>
</reference>
<evidence type="ECO:0000259" key="15">
    <source>
        <dbReference type="PROSITE" id="PS52029"/>
    </source>
</evidence>
<gene>
    <name evidence="16" type="ORF">E4099_18715</name>
</gene>
<dbReference type="PANTHER" id="PTHR30582">
    <property type="entry name" value="L,D-TRANSPEPTIDASE"/>
    <property type="match status" value="1"/>
</dbReference>
<keyword evidence="3" id="KW-0808">Transferase</keyword>
<feature type="active site" description="Proton donor/acceptor" evidence="13">
    <location>
        <position position="319"/>
    </location>
</feature>
<evidence type="ECO:0000256" key="7">
    <source>
        <dbReference type="ARBA" id="ARBA00023136"/>
    </source>
</evidence>
<feature type="active site" description="Nucleophile" evidence="13">
    <location>
        <position position="337"/>
    </location>
</feature>
<accession>A0A4Z0H753</accession>
<keyword evidence="9" id="KW-0449">Lipoprotein</keyword>
<dbReference type="FunFam" id="2.40.440.10:FF:000005">
    <property type="entry name" value="L,D-transpeptidase 2"/>
    <property type="match status" value="1"/>
</dbReference>
<keyword evidence="7" id="KW-0472">Membrane</keyword>
<dbReference type="InterPro" id="IPR041280">
    <property type="entry name" value="Big_10"/>
</dbReference>
<dbReference type="Gene3D" id="2.40.440.10">
    <property type="entry name" value="L,D-transpeptidase catalytic domain-like"/>
    <property type="match status" value="1"/>
</dbReference>
<evidence type="ECO:0000256" key="6">
    <source>
        <dbReference type="ARBA" id="ARBA00022984"/>
    </source>
</evidence>
<evidence type="ECO:0000313" key="16">
    <source>
        <dbReference type="EMBL" id="TGB05992.1"/>
    </source>
</evidence>
<dbReference type="PROSITE" id="PS52029">
    <property type="entry name" value="LD_TPASE"/>
    <property type="match status" value="1"/>
</dbReference>
<keyword evidence="6 13" id="KW-0573">Peptidoglycan synthesis</keyword>
<dbReference type="CDD" id="cd16913">
    <property type="entry name" value="YkuD_like"/>
    <property type="match status" value="1"/>
</dbReference>
<keyword evidence="10" id="KW-0012">Acyltransferase</keyword>
<dbReference type="AlphaFoldDB" id="A0A4Z0H753"/>
<comment type="caution">
    <text evidence="16">The sequence shown here is derived from an EMBL/GenBank/DDBJ whole genome shotgun (WGS) entry which is preliminary data.</text>
</comment>
<evidence type="ECO:0000256" key="12">
    <source>
        <dbReference type="ARBA" id="ARBA00060592"/>
    </source>
</evidence>
<evidence type="ECO:0000256" key="5">
    <source>
        <dbReference type="ARBA" id="ARBA00022960"/>
    </source>
</evidence>
<feature type="signal peptide" evidence="14">
    <location>
        <begin position="1"/>
        <end position="25"/>
    </location>
</feature>